<evidence type="ECO:0000256" key="1">
    <source>
        <dbReference type="SAM" id="MobiDB-lite"/>
    </source>
</evidence>
<feature type="region of interest" description="Disordered" evidence="1">
    <location>
        <begin position="144"/>
        <end position="211"/>
    </location>
</feature>
<reference evidence="4" key="3">
    <citation type="submission" date="2025-04" db="UniProtKB">
        <authorList>
            <consortium name="RefSeq"/>
        </authorList>
    </citation>
    <scope>IDENTIFICATION</scope>
    <source>
        <strain evidence="4">CBS 781.70</strain>
    </source>
</reference>
<dbReference type="GeneID" id="54416280"/>
<feature type="region of interest" description="Disordered" evidence="1">
    <location>
        <begin position="300"/>
        <end position="326"/>
    </location>
</feature>
<reference evidence="2 4" key="1">
    <citation type="submission" date="2020-01" db="EMBL/GenBank/DDBJ databases">
        <authorList>
            <consortium name="DOE Joint Genome Institute"/>
            <person name="Haridas S."/>
            <person name="Albert R."/>
            <person name="Binder M."/>
            <person name="Bloem J."/>
            <person name="Labutti K."/>
            <person name="Salamov A."/>
            <person name="Andreopoulos B."/>
            <person name="Baker S.E."/>
            <person name="Barry K."/>
            <person name="Bills G."/>
            <person name="Bluhm B.H."/>
            <person name="Cannon C."/>
            <person name="Castanera R."/>
            <person name="Culley D.E."/>
            <person name="Daum C."/>
            <person name="Ezra D."/>
            <person name="Gonzalez J.B."/>
            <person name="Henrissat B."/>
            <person name="Kuo A."/>
            <person name="Liang C."/>
            <person name="Lipzen A."/>
            <person name="Lutzoni F."/>
            <person name="Magnuson J."/>
            <person name="Mondo S."/>
            <person name="Nolan M."/>
            <person name="Ohm R."/>
            <person name="Pangilinan J."/>
            <person name="Park H.-J."/>
            <person name="Ramirez L."/>
            <person name="Alfaro M."/>
            <person name="Sun H."/>
            <person name="Tritt A."/>
            <person name="Yoshinaga Y."/>
            <person name="Zwiers L.-H."/>
            <person name="Turgeon B.G."/>
            <person name="Goodwin S.B."/>
            <person name="Spatafora J.W."/>
            <person name="Crous P.W."/>
            <person name="Grigoriev I.V."/>
        </authorList>
    </citation>
    <scope>NUCLEOTIDE SEQUENCE</scope>
    <source>
        <strain evidence="2 4">CBS 781.70</strain>
    </source>
</reference>
<feature type="non-terminal residue" evidence="2">
    <location>
        <position position="400"/>
    </location>
</feature>
<feature type="non-terminal residue" evidence="2">
    <location>
        <position position="1"/>
    </location>
</feature>
<gene>
    <name evidence="2 4" type="ORF">P152DRAFT_380009</name>
</gene>
<dbReference type="EMBL" id="ML975159">
    <property type="protein sequence ID" value="KAF1812129.1"/>
    <property type="molecule type" value="Genomic_DNA"/>
</dbReference>
<protein>
    <recommendedName>
        <fullName evidence="5">FYVE-type domain-containing protein</fullName>
    </recommendedName>
</protein>
<accession>A0A6G1G2U7</accession>
<evidence type="ECO:0000313" key="3">
    <source>
        <dbReference type="Proteomes" id="UP000504638"/>
    </source>
</evidence>
<feature type="compositionally biased region" description="Pro residues" evidence="1">
    <location>
        <begin position="191"/>
        <end position="211"/>
    </location>
</feature>
<dbReference type="RefSeq" id="XP_033533760.1">
    <property type="nucleotide sequence ID" value="XM_033675710.1"/>
</dbReference>
<dbReference type="SUPFAM" id="SSF57903">
    <property type="entry name" value="FYVE/PHD zinc finger"/>
    <property type="match status" value="1"/>
</dbReference>
<proteinExistence type="predicted"/>
<evidence type="ECO:0000313" key="2">
    <source>
        <dbReference type="EMBL" id="KAF1812129.1"/>
    </source>
</evidence>
<keyword evidence="3" id="KW-1185">Reference proteome</keyword>
<name>A0A6G1G2U7_9PEZI</name>
<sequence length="400" mass="43715">RSNPNINGFSEALACYPFVSQLATFVDLNTLDALSRTCRQFRVNLLQFRPQLMAQSLRCFNNRPDSPHARLTSGKVGQCAIDQVGECRRCGIIVCRNCTTKPPLNKSLPERHRRICKRCIKAPLHRHMTLEKPWHTADALADLFTQTPDPNDSASSSSSRPSSLRTNSTIPTPSSSPPDPDTLYLSSRPSTAPPKSPNPPPPPTAKSSPPSPLSRVFTYSAFLRTPCTCADAVFLCHACGIALRQSDSTYIRAWKWRTHYTTFLGGLGTGIGEGHEGVECGRGGDCLGARVVEKEGTVAADGLGAGNGEDGAALSRTPTGRSWEGSSYHAQEIEGVGGTVKKKVKKLVRVGLVVREHEAVREHEGDRPDEKKRDMLAEERGGEVRSWCGWCDRVILGRRD</sequence>
<feature type="compositionally biased region" description="Low complexity" evidence="1">
    <location>
        <begin position="181"/>
        <end position="190"/>
    </location>
</feature>
<evidence type="ECO:0000313" key="4">
    <source>
        <dbReference type="RefSeq" id="XP_033533760.1"/>
    </source>
</evidence>
<dbReference type="AlphaFoldDB" id="A0A6G1G2U7"/>
<dbReference type="Proteomes" id="UP000504638">
    <property type="component" value="Unplaced"/>
</dbReference>
<feature type="compositionally biased region" description="Polar residues" evidence="1">
    <location>
        <begin position="316"/>
        <end position="326"/>
    </location>
</feature>
<dbReference type="InterPro" id="IPR011011">
    <property type="entry name" value="Znf_FYVE_PHD"/>
</dbReference>
<dbReference type="CDD" id="cd00065">
    <property type="entry name" value="FYVE_like_SF"/>
    <property type="match status" value="1"/>
</dbReference>
<reference evidence="4" key="2">
    <citation type="submission" date="2020-04" db="EMBL/GenBank/DDBJ databases">
        <authorList>
            <consortium name="NCBI Genome Project"/>
        </authorList>
    </citation>
    <scope>NUCLEOTIDE SEQUENCE</scope>
    <source>
        <strain evidence="4">CBS 781.70</strain>
    </source>
</reference>
<dbReference type="OrthoDB" id="5288318at2759"/>
<evidence type="ECO:0008006" key="5">
    <source>
        <dbReference type="Google" id="ProtNLM"/>
    </source>
</evidence>
<organism evidence="2">
    <name type="scientific">Eremomyces bilateralis CBS 781.70</name>
    <dbReference type="NCBI Taxonomy" id="1392243"/>
    <lineage>
        <taxon>Eukaryota</taxon>
        <taxon>Fungi</taxon>
        <taxon>Dikarya</taxon>
        <taxon>Ascomycota</taxon>
        <taxon>Pezizomycotina</taxon>
        <taxon>Dothideomycetes</taxon>
        <taxon>Dothideomycetes incertae sedis</taxon>
        <taxon>Eremomycetales</taxon>
        <taxon>Eremomycetaceae</taxon>
        <taxon>Eremomyces</taxon>
    </lineage>
</organism>
<feature type="compositionally biased region" description="Low complexity" evidence="1">
    <location>
        <begin position="149"/>
        <end position="173"/>
    </location>
</feature>